<proteinExistence type="predicted"/>
<protein>
    <submittedName>
        <fullName evidence="1">Uncharacterized protein</fullName>
    </submittedName>
</protein>
<reference evidence="1 2" key="1">
    <citation type="submission" date="2024-02" db="EMBL/GenBank/DDBJ databases">
        <authorList>
            <person name="Chen Y."/>
            <person name="Shah S."/>
            <person name="Dougan E. K."/>
            <person name="Thang M."/>
            <person name="Chan C."/>
        </authorList>
    </citation>
    <scope>NUCLEOTIDE SEQUENCE [LARGE SCALE GENOMIC DNA]</scope>
</reference>
<evidence type="ECO:0000313" key="1">
    <source>
        <dbReference type="EMBL" id="CAK9049018.1"/>
    </source>
</evidence>
<comment type="caution">
    <text evidence="1">The sequence shown here is derived from an EMBL/GenBank/DDBJ whole genome shotgun (WGS) entry which is preliminary data.</text>
</comment>
<accession>A0ABP0MC11</accession>
<dbReference type="Proteomes" id="UP001642484">
    <property type="component" value="Unassembled WGS sequence"/>
</dbReference>
<dbReference type="EMBL" id="CAXAMN010016780">
    <property type="protein sequence ID" value="CAK9049018.1"/>
    <property type="molecule type" value="Genomic_DNA"/>
</dbReference>
<keyword evidence="2" id="KW-1185">Reference proteome</keyword>
<evidence type="ECO:0000313" key="2">
    <source>
        <dbReference type="Proteomes" id="UP001642484"/>
    </source>
</evidence>
<name>A0ABP0MC11_9DINO</name>
<sequence length="309" mass="34325">MTPLPAAPAAKALKLHDVQRSKAMSDLELTVVLHPYSNNGELVHEHLRDHVTQILWQADPRAFEYTHRTAWADFLKQESLTDTSLLANFQILPRVASGPTFQKGLYCGGALPGALQGLSLLENYFLRRLEVHILNKTTYDFKDHFASTLLPGFTLTTEGDTTMSPLSLPPPHRPLRLKLKVQGSQACLEFHGYNYPLRAAFDSCDHPIGGGYLDKDDNLCEKGQGPYVRWTPLLDCPALVAILHEVLDGTCAPMQVVGDKLPDDFVTASSSLTSLRADPLPPQHAFLFLPFARRYLLEVPRIPLVLLSP</sequence>
<organism evidence="1 2">
    <name type="scientific">Durusdinium trenchii</name>
    <dbReference type="NCBI Taxonomy" id="1381693"/>
    <lineage>
        <taxon>Eukaryota</taxon>
        <taxon>Sar</taxon>
        <taxon>Alveolata</taxon>
        <taxon>Dinophyceae</taxon>
        <taxon>Suessiales</taxon>
        <taxon>Symbiodiniaceae</taxon>
        <taxon>Durusdinium</taxon>
    </lineage>
</organism>
<gene>
    <name evidence="1" type="ORF">CCMP2556_LOCUS25158</name>
</gene>